<proteinExistence type="predicted"/>
<name>A0A843TKI7_COLES</name>
<accession>A0A843TKI7</accession>
<protein>
    <submittedName>
        <fullName evidence="2">Uncharacterized protein</fullName>
    </submittedName>
</protein>
<dbReference type="EMBL" id="NMUH01000097">
    <property type="protein sequence ID" value="MQL71401.1"/>
    <property type="molecule type" value="Genomic_DNA"/>
</dbReference>
<evidence type="ECO:0000256" key="1">
    <source>
        <dbReference type="SAM" id="MobiDB-lite"/>
    </source>
</evidence>
<organism evidence="2 3">
    <name type="scientific">Colocasia esculenta</name>
    <name type="common">Wild taro</name>
    <name type="synonym">Arum esculentum</name>
    <dbReference type="NCBI Taxonomy" id="4460"/>
    <lineage>
        <taxon>Eukaryota</taxon>
        <taxon>Viridiplantae</taxon>
        <taxon>Streptophyta</taxon>
        <taxon>Embryophyta</taxon>
        <taxon>Tracheophyta</taxon>
        <taxon>Spermatophyta</taxon>
        <taxon>Magnoliopsida</taxon>
        <taxon>Liliopsida</taxon>
        <taxon>Araceae</taxon>
        <taxon>Aroideae</taxon>
        <taxon>Colocasieae</taxon>
        <taxon>Colocasia</taxon>
    </lineage>
</organism>
<evidence type="ECO:0000313" key="3">
    <source>
        <dbReference type="Proteomes" id="UP000652761"/>
    </source>
</evidence>
<dbReference type="AlphaFoldDB" id="A0A843TKI7"/>
<comment type="caution">
    <text evidence="2">The sequence shown here is derived from an EMBL/GenBank/DDBJ whole genome shotgun (WGS) entry which is preliminary data.</text>
</comment>
<feature type="region of interest" description="Disordered" evidence="1">
    <location>
        <begin position="21"/>
        <end position="55"/>
    </location>
</feature>
<keyword evidence="3" id="KW-1185">Reference proteome</keyword>
<sequence>MLSPSSSSSLGTRCHRAFLCDRESHSSRSSSSSGFRPNPHWPSWSSGGERCSRMPAGGQQFAEMAAEEQPPPTPQVAPVQPEVPPMVRQQTPVAVATPEDRTVLLKRFLHLWPLTFSGDHDPDRAESWVHELEHTFETMDCAELLRHVPHVAASEQARTERFISELCSELRWATAGHLCDILGTAVVRATAMERECQFQPQQSGGSVRSSP</sequence>
<gene>
    <name evidence="2" type="ORF">Taro_003739</name>
</gene>
<dbReference type="Proteomes" id="UP000652761">
    <property type="component" value="Unassembled WGS sequence"/>
</dbReference>
<reference evidence="2" key="1">
    <citation type="submission" date="2017-07" db="EMBL/GenBank/DDBJ databases">
        <title>Taro Niue Genome Assembly and Annotation.</title>
        <authorList>
            <person name="Atibalentja N."/>
            <person name="Keating K."/>
            <person name="Fields C.J."/>
        </authorList>
    </citation>
    <scope>NUCLEOTIDE SEQUENCE</scope>
    <source>
        <strain evidence="2">Niue_2</strain>
        <tissue evidence="2">Leaf</tissue>
    </source>
</reference>
<evidence type="ECO:0000313" key="2">
    <source>
        <dbReference type="EMBL" id="MQL71401.1"/>
    </source>
</evidence>